<dbReference type="InterPro" id="IPR011989">
    <property type="entry name" value="ARM-like"/>
</dbReference>
<feature type="compositionally biased region" description="Polar residues" evidence="8">
    <location>
        <begin position="1153"/>
        <end position="1166"/>
    </location>
</feature>
<keyword evidence="2" id="KW-0645">Protease</keyword>
<sequence>MAAFLISNCAFHEVVWQHKQISTSSKPFGYARAVSYTKPQLWNKKHLTWQLDTDTPVPGRLSVEELRREIDESFKSWEAAGVFTFAQAQDGERADITTSFRTPPGRSWNGQLGCMGHASFPWSLDRGRIYLDPSKWWSTRSVSLIAAPITKWLPHEIGHVLGLQHCPGEDHTMSENGPYHLPDAASFSQLRHLYSPETPSVPGCSASWTAPALPNKRSCASLAGKNGVLRAVLNCMQRPMIIWLALTLWAPLTVRSADALKFPTTPPTAPQNAAKTFHVLDGFQMQLIAAEPLVTDPVAITYDEDGRAYVCEMNDYPYTDKEHHKHAQENPTDQAIGKVRLLTDTDGDGTFDKATIFAEGLSWPTGAACWKGGIFVTATPDVWYLKDTNGDGVADVRQRVFTGFKKLNVQAVMNNPIWGLDHRIYIAGGSNGGEIQRVPGSESVMPMPADFKSLPIKRNDFSFDPSTGDVRLESGGARFGNTFDDWGNRFLCNIRNPCQHVVLPYRYLARNPYLVVPSALNDCAEAGDQLPVYRTSPPEPWREFRAKRWVQEGSTLPKSELVGAGVVTSSAGITVYRGDAYPPEYRDFAFVADVAGNLFYRMKLVPDGVTFKAVQVDGNKNFCTSDDLWSRPVNFTNAPDGCLTVCDMYREVIEHPWSIPDDIHTAVDLLRGRDKGRLYRLAPASFKTRPTPKLSTFTTPDLVFLLDHPNAWHRETAQRLLFERQDKAAAEPLRILVSVGSALGRLTALRSVLAIVLKPKGQLAEDRQQKLKGTYPDANGWEIKPDWRIDEDRRKLLQNALHDSDARVRAQSVEAYAISEGWSAVDEIKGMRHDLSKLVRLETAFALGGLKPGLWSGPPPVMGVTDIALYDAGDPWLEAALLSSRGHNSVELFNGLLGHGSLQPAQIHLLASAGEMIARQGWKMTPSDCCEQVASHKLLSDDQKRQVILAIAEGMIASGRTATELLAGQEPEYTQSSREYVTRWQAESHQVLDQPSSSEAGKIKALRMLSLFEPLQKLEPLILKCLVPTQPAELQLAAIEALRSSQDPDVADILITAWPKLTPTLRDKAATLLLSRTDRIAKLLDAIEAKKILPSQLSVATKATLGRQKTPALAERITKLLGDASSSNRKAVIDKYAAAMFGSSAGNPARSEASATPKTPLLTGSPTNGAKIYENLCMVCHRHLDRGNDVGPNLGTIKAWTAEQILTNVLDPNREVSPNFALYIVETNDGRTLSGLITSETAGNLTLKRADGGTDTVLRSEIKSLTSPGISLMPEGLEAAITPQQMADLISYLKAP</sequence>
<dbReference type="SMART" id="SM00235">
    <property type="entry name" value="ZnMc"/>
    <property type="match status" value="1"/>
</dbReference>
<dbReference type="SUPFAM" id="SSF50952">
    <property type="entry name" value="Soluble quinoprotein glucose dehydrogenase"/>
    <property type="match status" value="1"/>
</dbReference>
<dbReference type="InterPro" id="IPR006026">
    <property type="entry name" value="Peptidase_Metallo"/>
</dbReference>
<dbReference type="InterPro" id="IPR013428">
    <property type="entry name" value="Membrane-bound_put_N"/>
</dbReference>
<dbReference type="SUPFAM" id="SSF48371">
    <property type="entry name" value="ARM repeat"/>
    <property type="match status" value="1"/>
</dbReference>
<evidence type="ECO:0000256" key="3">
    <source>
        <dbReference type="ARBA" id="ARBA00022723"/>
    </source>
</evidence>
<name>A0ABW0KX67_9BACT</name>
<proteinExistence type="predicted"/>
<dbReference type="EMBL" id="JBHSMQ010000011">
    <property type="protein sequence ID" value="MFC5457616.1"/>
    <property type="molecule type" value="Genomic_DNA"/>
</dbReference>
<dbReference type="Gene3D" id="1.25.10.10">
    <property type="entry name" value="Leucine-rich Repeat Variant"/>
    <property type="match status" value="1"/>
</dbReference>
<evidence type="ECO:0000256" key="6">
    <source>
        <dbReference type="ARBA" id="ARBA00023004"/>
    </source>
</evidence>
<evidence type="ECO:0000313" key="10">
    <source>
        <dbReference type="EMBL" id="MFC5457616.1"/>
    </source>
</evidence>
<dbReference type="InterPro" id="IPR013427">
    <property type="entry name" value="Haem-bd_dom_put"/>
</dbReference>
<reference evidence="11" key="1">
    <citation type="journal article" date="2019" name="Int. J. Syst. Evol. Microbiol.">
        <title>The Global Catalogue of Microorganisms (GCM) 10K type strain sequencing project: providing services to taxonomists for standard genome sequencing and annotation.</title>
        <authorList>
            <consortium name="The Broad Institute Genomics Platform"/>
            <consortium name="The Broad Institute Genome Sequencing Center for Infectious Disease"/>
            <person name="Wu L."/>
            <person name="Ma J."/>
        </authorList>
    </citation>
    <scope>NUCLEOTIDE SEQUENCE [LARGE SCALE GENOMIC DNA]</scope>
    <source>
        <strain evidence="11">CGMCC 4.1469</strain>
    </source>
</reference>
<dbReference type="NCBIfam" id="TIGR02604">
    <property type="entry name" value="Piru_Ver_Nterm"/>
    <property type="match status" value="1"/>
</dbReference>
<keyword evidence="11" id="KW-1185">Reference proteome</keyword>
<dbReference type="InterPro" id="IPR024079">
    <property type="entry name" value="MetalloPept_cat_dom_sf"/>
</dbReference>
<keyword evidence="1 7" id="KW-0349">Heme</keyword>
<evidence type="ECO:0000259" key="9">
    <source>
        <dbReference type="PROSITE" id="PS51007"/>
    </source>
</evidence>
<dbReference type="InterPro" id="IPR011041">
    <property type="entry name" value="Quinoprot_gluc/sorb_DH_b-prop"/>
</dbReference>
<dbReference type="Gene3D" id="2.120.10.30">
    <property type="entry name" value="TolB, C-terminal domain"/>
    <property type="match status" value="1"/>
</dbReference>
<dbReference type="NCBIfam" id="TIGR02603">
    <property type="entry name" value="CxxCH_TIGR02603"/>
    <property type="match status" value="1"/>
</dbReference>
<gene>
    <name evidence="10" type="ORF">ACFQDI_22295</name>
</gene>
<dbReference type="RefSeq" id="WP_377171117.1">
    <property type="nucleotide sequence ID" value="NZ_JBHSMQ010000011.1"/>
</dbReference>
<evidence type="ECO:0000256" key="8">
    <source>
        <dbReference type="SAM" id="MobiDB-lite"/>
    </source>
</evidence>
<dbReference type="InterPro" id="IPR009056">
    <property type="entry name" value="Cyt_c-like_dom"/>
</dbReference>
<evidence type="ECO:0000256" key="4">
    <source>
        <dbReference type="ARBA" id="ARBA00022801"/>
    </source>
</evidence>
<organism evidence="10 11">
    <name type="scientific">Prosthecobacter fluviatilis</name>
    <dbReference type="NCBI Taxonomy" id="445931"/>
    <lineage>
        <taxon>Bacteria</taxon>
        <taxon>Pseudomonadati</taxon>
        <taxon>Verrucomicrobiota</taxon>
        <taxon>Verrucomicrobiia</taxon>
        <taxon>Verrucomicrobiales</taxon>
        <taxon>Verrucomicrobiaceae</taxon>
        <taxon>Prosthecobacter</taxon>
    </lineage>
</organism>
<dbReference type="Pfam" id="PF23500">
    <property type="entry name" value="DUF7133"/>
    <property type="match status" value="1"/>
</dbReference>
<evidence type="ECO:0000256" key="1">
    <source>
        <dbReference type="ARBA" id="ARBA00022617"/>
    </source>
</evidence>
<keyword evidence="6 7" id="KW-0408">Iron</keyword>
<dbReference type="PROSITE" id="PS51007">
    <property type="entry name" value="CYTC"/>
    <property type="match status" value="1"/>
</dbReference>
<dbReference type="Proteomes" id="UP001596052">
    <property type="component" value="Unassembled WGS sequence"/>
</dbReference>
<dbReference type="PANTHER" id="PTHR33546">
    <property type="entry name" value="LARGE, MULTIFUNCTIONAL SECRETED PROTEIN-RELATED"/>
    <property type="match status" value="1"/>
</dbReference>
<dbReference type="InterPro" id="IPR001818">
    <property type="entry name" value="Pept_M10_metallopeptidase"/>
</dbReference>
<evidence type="ECO:0000256" key="7">
    <source>
        <dbReference type="PROSITE-ProRule" id="PRU00433"/>
    </source>
</evidence>
<accession>A0ABW0KX67</accession>
<dbReference type="Gene3D" id="3.40.390.10">
    <property type="entry name" value="Collagenase (Catalytic Domain)"/>
    <property type="match status" value="1"/>
</dbReference>
<protein>
    <submittedName>
        <fullName evidence="10">PVC-type heme-binding CxxCH protein</fullName>
    </submittedName>
</protein>
<dbReference type="SUPFAM" id="SSF55486">
    <property type="entry name" value="Metalloproteases ('zincins'), catalytic domain"/>
    <property type="match status" value="1"/>
</dbReference>
<dbReference type="Pfam" id="PF00413">
    <property type="entry name" value="Peptidase_M10"/>
    <property type="match status" value="1"/>
</dbReference>
<keyword evidence="3 7" id="KW-0479">Metal-binding</keyword>
<dbReference type="InterPro" id="IPR011042">
    <property type="entry name" value="6-blade_b-propeller_TolB-like"/>
</dbReference>
<evidence type="ECO:0000256" key="5">
    <source>
        <dbReference type="ARBA" id="ARBA00022833"/>
    </source>
</evidence>
<feature type="domain" description="Cytochrome c" evidence="9">
    <location>
        <begin position="1164"/>
        <end position="1296"/>
    </location>
</feature>
<evidence type="ECO:0000256" key="2">
    <source>
        <dbReference type="ARBA" id="ARBA00022670"/>
    </source>
</evidence>
<keyword evidence="5" id="KW-0862">Zinc</keyword>
<dbReference type="PANTHER" id="PTHR33546:SF1">
    <property type="entry name" value="LARGE, MULTIFUNCTIONAL SECRETED PROTEIN"/>
    <property type="match status" value="1"/>
</dbReference>
<dbReference type="Gene3D" id="1.10.760.10">
    <property type="entry name" value="Cytochrome c-like domain"/>
    <property type="match status" value="1"/>
</dbReference>
<dbReference type="SUPFAM" id="SSF46626">
    <property type="entry name" value="Cytochrome c"/>
    <property type="match status" value="1"/>
</dbReference>
<evidence type="ECO:0000313" key="11">
    <source>
        <dbReference type="Proteomes" id="UP001596052"/>
    </source>
</evidence>
<keyword evidence="4" id="KW-0378">Hydrolase</keyword>
<dbReference type="InterPro" id="IPR016024">
    <property type="entry name" value="ARM-type_fold"/>
</dbReference>
<dbReference type="InterPro" id="IPR036909">
    <property type="entry name" value="Cyt_c-like_dom_sf"/>
</dbReference>
<feature type="region of interest" description="Disordered" evidence="8">
    <location>
        <begin position="1144"/>
        <end position="1166"/>
    </location>
</feature>
<dbReference type="InterPro" id="IPR055557">
    <property type="entry name" value="DUF7133"/>
</dbReference>
<comment type="caution">
    <text evidence="10">The sequence shown here is derived from an EMBL/GenBank/DDBJ whole genome shotgun (WGS) entry which is preliminary data.</text>
</comment>